<dbReference type="AlphaFoldDB" id="A0A285UXI4"/>
<keyword evidence="2" id="KW-1185">Reference proteome</keyword>
<proteinExistence type="predicted"/>
<accession>A0A285UXI4</accession>
<name>A0A285UXI4_9HYPH</name>
<evidence type="ECO:0000313" key="1">
    <source>
        <dbReference type="EMBL" id="SOC46594.1"/>
    </source>
</evidence>
<reference evidence="1 2" key="1">
    <citation type="submission" date="2017-08" db="EMBL/GenBank/DDBJ databases">
        <authorList>
            <person name="de Groot N.N."/>
        </authorList>
    </citation>
    <scope>NUCLEOTIDE SEQUENCE [LARGE SCALE GENOMIC DNA]</scope>
    <source>
        <strain evidence="1 2">JC85</strain>
    </source>
</reference>
<protein>
    <submittedName>
        <fullName evidence="1">Uncharacterized protein</fullName>
    </submittedName>
</protein>
<dbReference type="RefSeq" id="WP_097142711.1">
    <property type="nucleotide sequence ID" value="NZ_OBQD01000023.1"/>
</dbReference>
<sequence length="118" mass="13502">MDEDRLTREQMLEARIAGLERRIEQLEHWTGADEDGNWTGADATVADRLEIQQMIIMHLLQHLQYLIPEFTVEKLKRGIHLIEDGIQAGASAATDAPPEIVRSVAEKRREIIDDYLPD</sequence>
<gene>
    <name evidence="1" type="ORF">SAMN05892877_12346</name>
</gene>
<dbReference type="Proteomes" id="UP000219167">
    <property type="component" value="Unassembled WGS sequence"/>
</dbReference>
<organism evidence="1 2">
    <name type="scientific">Rhizobium subbaraonis</name>
    <dbReference type="NCBI Taxonomy" id="908946"/>
    <lineage>
        <taxon>Bacteria</taxon>
        <taxon>Pseudomonadati</taxon>
        <taxon>Pseudomonadota</taxon>
        <taxon>Alphaproteobacteria</taxon>
        <taxon>Hyphomicrobiales</taxon>
        <taxon>Rhizobiaceae</taxon>
        <taxon>Rhizobium/Agrobacterium group</taxon>
        <taxon>Rhizobium</taxon>
    </lineage>
</organism>
<dbReference type="EMBL" id="OBQD01000023">
    <property type="protein sequence ID" value="SOC46594.1"/>
    <property type="molecule type" value="Genomic_DNA"/>
</dbReference>
<evidence type="ECO:0000313" key="2">
    <source>
        <dbReference type="Proteomes" id="UP000219167"/>
    </source>
</evidence>